<comment type="subcellular location">
    <subcellularLocation>
        <location evidence="1">Chromosome</location>
        <location evidence="1">Centromere</location>
        <location evidence="1">Kinetochore</location>
    </subcellularLocation>
</comment>
<protein>
    <recommendedName>
        <fullName evidence="13">Mis12 domain-containing protein</fullName>
    </recommendedName>
</protein>
<evidence type="ECO:0000256" key="8">
    <source>
        <dbReference type="ARBA" id="ARBA00023306"/>
    </source>
</evidence>
<dbReference type="GO" id="GO:0000444">
    <property type="term" value="C:MIS12/MIND type complex"/>
    <property type="evidence" value="ECO:0007669"/>
    <property type="project" value="TreeGrafter"/>
</dbReference>
<keyword evidence="5" id="KW-0498">Mitosis</keyword>
<keyword evidence="8" id="KW-0131">Cell cycle</keyword>
<dbReference type="PANTHER" id="PTHR14527">
    <property type="entry name" value="PROTEIN MIS12 HOMOLOG"/>
    <property type="match status" value="1"/>
</dbReference>
<gene>
    <name evidence="11" type="ORF">M404DRAFT_144500</name>
</gene>
<dbReference type="STRING" id="870435.A0A0C3J4M7"/>
<evidence type="ECO:0000256" key="3">
    <source>
        <dbReference type="ARBA" id="ARBA00022454"/>
    </source>
</evidence>
<dbReference type="GO" id="GO:0051382">
    <property type="term" value="P:kinetochore assembly"/>
    <property type="evidence" value="ECO:0007669"/>
    <property type="project" value="TreeGrafter"/>
</dbReference>
<name>A0A0C3J4M7_PISTI</name>
<evidence type="ECO:0000256" key="6">
    <source>
        <dbReference type="ARBA" id="ARBA00022838"/>
    </source>
</evidence>
<evidence type="ECO:0000256" key="10">
    <source>
        <dbReference type="SAM" id="MobiDB-lite"/>
    </source>
</evidence>
<dbReference type="EMBL" id="KN831973">
    <property type="protein sequence ID" value="KIO04033.1"/>
    <property type="molecule type" value="Genomic_DNA"/>
</dbReference>
<evidence type="ECO:0008006" key="13">
    <source>
        <dbReference type="Google" id="ProtNLM"/>
    </source>
</evidence>
<evidence type="ECO:0000256" key="7">
    <source>
        <dbReference type="ARBA" id="ARBA00023054"/>
    </source>
</evidence>
<comment type="similarity">
    <text evidence="2">Belongs to the mis12 family.</text>
</comment>
<accession>A0A0C3J4M7</accession>
<dbReference type="HOGENOM" id="CLU_082311_0_0_1"/>
<reference evidence="12" key="2">
    <citation type="submission" date="2015-01" db="EMBL/GenBank/DDBJ databases">
        <title>Evolutionary Origins and Diversification of the Mycorrhizal Mutualists.</title>
        <authorList>
            <consortium name="DOE Joint Genome Institute"/>
            <consortium name="Mycorrhizal Genomics Consortium"/>
            <person name="Kohler A."/>
            <person name="Kuo A."/>
            <person name="Nagy L.G."/>
            <person name="Floudas D."/>
            <person name="Copeland A."/>
            <person name="Barry K.W."/>
            <person name="Cichocki N."/>
            <person name="Veneault-Fourrey C."/>
            <person name="LaButti K."/>
            <person name="Lindquist E.A."/>
            <person name="Lipzen A."/>
            <person name="Lundell T."/>
            <person name="Morin E."/>
            <person name="Murat C."/>
            <person name="Riley R."/>
            <person name="Ohm R."/>
            <person name="Sun H."/>
            <person name="Tunlid A."/>
            <person name="Henrissat B."/>
            <person name="Grigoriev I.V."/>
            <person name="Hibbett D.S."/>
            <person name="Martin F."/>
        </authorList>
    </citation>
    <scope>NUCLEOTIDE SEQUENCE [LARGE SCALE GENOMIC DNA]</scope>
    <source>
        <strain evidence="12">Marx 270</strain>
    </source>
</reference>
<keyword evidence="6" id="KW-0995">Kinetochore</keyword>
<dbReference type="AlphaFoldDB" id="A0A0C3J4M7"/>
<sequence>MSAQGPTVPPVLLPEILEFSPQLLLDDIINFANEAITNAVDGLEEFLFRWAADREARVRDDWDSTQEVEQGLVAFQTLLEYHTDIAFDFFETWSLRNIFAMPADLPIVVPHQEGLDLDYPAELETELMAEVQSLRKKIDAQRRLKRLLTRSARLSTAKARQSEKKLSDLSFLQDPLLLELGQIADRFESMFTAASSLPPLTPESTAALTQLPLPDPGKRPWELSRAGYMDWATKQLLAKVKQRSSDVGNSVTGSITALIDNIGTAQRLEVIAKYESVRSSEETRQHPAPPNDVEMNDLD</sequence>
<proteinExistence type="inferred from homology"/>
<dbReference type="Proteomes" id="UP000054217">
    <property type="component" value="Unassembled WGS sequence"/>
</dbReference>
<dbReference type="GO" id="GO:0051301">
    <property type="term" value="P:cell division"/>
    <property type="evidence" value="ECO:0007669"/>
    <property type="project" value="UniProtKB-KW"/>
</dbReference>
<organism evidence="11 12">
    <name type="scientific">Pisolithus tinctorius Marx 270</name>
    <dbReference type="NCBI Taxonomy" id="870435"/>
    <lineage>
        <taxon>Eukaryota</taxon>
        <taxon>Fungi</taxon>
        <taxon>Dikarya</taxon>
        <taxon>Basidiomycota</taxon>
        <taxon>Agaricomycotina</taxon>
        <taxon>Agaricomycetes</taxon>
        <taxon>Agaricomycetidae</taxon>
        <taxon>Boletales</taxon>
        <taxon>Sclerodermatineae</taxon>
        <taxon>Pisolithaceae</taxon>
        <taxon>Pisolithus</taxon>
    </lineage>
</organism>
<evidence type="ECO:0000256" key="1">
    <source>
        <dbReference type="ARBA" id="ARBA00004629"/>
    </source>
</evidence>
<keyword evidence="9" id="KW-0137">Centromere</keyword>
<dbReference type="PANTHER" id="PTHR14527:SF2">
    <property type="entry name" value="PROTEIN MIS12 HOMOLOG"/>
    <property type="match status" value="1"/>
</dbReference>
<reference evidence="11 12" key="1">
    <citation type="submission" date="2014-04" db="EMBL/GenBank/DDBJ databases">
        <authorList>
            <consortium name="DOE Joint Genome Institute"/>
            <person name="Kuo A."/>
            <person name="Kohler A."/>
            <person name="Costa M.D."/>
            <person name="Nagy L.G."/>
            <person name="Floudas D."/>
            <person name="Copeland A."/>
            <person name="Barry K.W."/>
            <person name="Cichocki N."/>
            <person name="Veneault-Fourrey C."/>
            <person name="LaButti K."/>
            <person name="Lindquist E.A."/>
            <person name="Lipzen A."/>
            <person name="Lundell T."/>
            <person name="Morin E."/>
            <person name="Murat C."/>
            <person name="Sun H."/>
            <person name="Tunlid A."/>
            <person name="Henrissat B."/>
            <person name="Grigoriev I.V."/>
            <person name="Hibbett D.S."/>
            <person name="Martin F."/>
            <person name="Nordberg H.P."/>
            <person name="Cantor M.N."/>
            <person name="Hua S.X."/>
        </authorList>
    </citation>
    <scope>NUCLEOTIDE SEQUENCE [LARGE SCALE GENOMIC DNA]</scope>
    <source>
        <strain evidence="11 12">Marx 270</strain>
    </source>
</reference>
<evidence type="ECO:0000256" key="2">
    <source>
        <dbReference type="ARBA" id="ARBA00008643"/>
    </source>
</evidence>
<evidence type="ECO:0000313" key="11">
    <source>
        <dbReference type="EMBL" id="KIO04033.1"/>
    </source>
</evidence>
<feature type="region of interest" description="Disordered" evidence="10">
    <location>
        <begin position="276"/>
        <end position="299"/>
    </location>
</feature>
<feature type="compositionally biased region" description="Basic and acidic residues" evidence="10">
    <location>
        <begin position="276"/>
        <end position="285"/>
    </location>
</feature>
<dbReference type="OrthoDB" id="1884855at2759"/>
<dbReference type="Pfam" id="PF05859">
    <property type="entry name" value="Mis12"/>
    <property type="match status" value="1"/>
</dbReference>
<evidence type="ECO:0000256" key="5">
    <source>
        <dbReference type="ARBA" id="ARBA00022776"/>
    </source>
</evidence>
<dbReference type="GO" id="GO:0000070">
    <property type="term" value="P:mitotic sister chromatid segregation"/>
    <property type="evidence" value="ECO:0007669"/>
    <property type="project" value="TreeGrafter"/>
</dbReference>
<evidence type="ECO:0000256" key="4">
    <source>
        <dbReference type="ARBA" id="ARBA00022618"/>
    </source>
</evidence>
<evidence type="ECO:0000256" key="9">
    <source>
        <dbReference type="ARBA" id="ARBA00023328"/>
    </source>
</evidence>
<keyword evidence="3" id="KW-0158">Chromosome</keyword>
<keyword evidence="12" id="KW-1185">Reference proteome</keyword>
<keyword evidence="7" id="KW-0175">Coiled coil</keyword>
<dbReference type="GO" id="GO:0005634">
    <property type="term" value="C:nucleus"/>
    <property type="evidence" value="ECO:0007669"/>
    <property type="project" value="InterPro"/>
</dbReference>
<dbReference type="InterPro" id="IPR008685">
    <property type="entry name" value="Centromere_Mis12"/>
</dbReference>
<dbReference type="InParanoid" id="A0A0C3J4M7"/>
<evidence type="ECO:0000313" key="12">
    <source>
        <dbReference type="Proteomes" id="UP000054217"/>
    </source>
</evidence>
<keyword evidence="4" id="KW-0132">Cell division</keyword>